<evidence type="ECO:0000313" key="2">
    <source>
        <dbReference type="Proteomes" id="UP000310095"/>
    </source>
</evidence>
<proteinExistence type="predicted"/>
<gene>
    <name evidence="1" type="ORF">FEF10_11095</name>
</gene>
<keyword evidence="2" id="KW-1185">Reference proteome</keyword>
<accession>A0ABY2VG89</accession>
<reference evidence="1 2" key="1">
    <citation type="submission" date="2019-05" db="EMBL/GenBank/DDBJ databases">
        <title>Identification and Biocontrol Activity Analysis of Biocontrol Strain PF-1 Based on Genome-wide Data.</title>
        <authorList>
            <person name="Qi J."/>
        </authorList>
    </citation>
    <scope>NUCLEOTIDE SEQUENCE [LARGE SCALE GENOMIC DNA]</scope>
    <source>
        <strain evidence="1 2">PF-1</strain>
    </source>
</reference>
<sequence>MSNYSSISSYLLAVKLRSNKTILVEGVSDKKVLSHFILKKNHTDNIPTNYCIDDASLIDDKNLGAIGAKEKIQCIAGRSSSDNFRCLVDREWDGFNSANLEYNAITAPNNTFITKGHSIENYWFTSTSFIEFIIHTHHSNVTTIYLQKINDLYINILHFAAAYSLACRNLSIVTRATDMISHENILLTGNKFHASTCIDQKILSRGISCTLSDTINNLLSQTASLETNKLQWICHGHLGEQAIRSCIGKLAQLEGYNPETINSIEFGYKVEKLQLDSHHITALPEEGSDPLNKVLDWVRQ</sequence>
<dbReference type="EMBL" id="VAVY01000002">
    <property type="protein sequence ID" value="TMM63790.1"/>
    <property type="molecule type" value="Genomic_DNA"/>
</dbReference>
<evidence type="ECO:0000313" key="1">
    <source>
        <dbReference type="EMBL" id="TMM63790.1"/>
    </source>
</evidence>
<name>A0ABY2VG89_9PSED</name>
<dbReference type="RefSeq" id="WP_080512178.1">
    <property type="nucleotide sequence ID" value="NZ_CP022097.2"/>
</dbReference>
<protein>
    <submittedName>
        <fullName evidence="1">DUF4435 domain-containing protein</fullName>
    </submittedName>
</protein>
<dbReference type="Proteomes" id="UP000310095">
    <property type="component" value="Unassembled WGS sequence"/>
</dbReference>
<comment type="caution">
    <text evidence="1">The sequence shown here is derived from an EMBL/GenBank/DDBJ whole genome shotgun (WGS) entry which is preliminary data.</text>
</comment>
<organism evidence="1 2">
    <name type="scientific">Pseudomonas protegens</name>
    <dbReference type="NCBI Taxonomy" id="380021"/>
    <lineage>
        <taxon>Bacteria</taxon>
        <taxon>Pseudomonadati</taxon>
        <taxon>Pseudomonadota</taxon>
        <taxon>Gammaproteobacteria</taxon>
        <taxon>Pseudomonadales</taxon>
        <taxon>Pseudomonadaceae</taxon>
        <taxon>Pseudomonas</taxon>
    </lineage>
</organism>